<evidence type="ECO:0000256" key="3">
    <source>
        <dbReference type="ARBA" id="ARBA00023163"/>
    </source>
</evidence>
<accession>A0A4R4VFL8</accession>
<feature type="DNA-binding region" description="H-T-H motif" evidence="4">
    <location>
        <begin position="33"/>
        <end position="52"/>
    </location>
</feature>
<dbReference type="PANTHER" id="PTHR30055:SF234">
    <property type="entry name" value="HTH-TYPE TRANSCRIPTIONAL REGULATOR BETI"/>
    <property type="match status" value="1"/>
</dbReference>
<dbReference type="PRINTS" id="PR00455">
    <property type="entry name" value="HTHTETR"/>
</dbReference>
<dbReference type="InterPro" id="IPR009057">
    <property type="entry name" value="Homeodomain-like_sf"/>
</dbReference>
<evidence type="ECO:0000256" key="2">
    <source>
        <dbReference type="ARBA" id="ARBA00023125"/>
    </source>
</evidence>
<keyword evidence="1" id="KW-0805">Transcription regulation</keyword>
<keyword evidence="3" id="KW-0804">Transcription</keyword>
<proteinExistence type="predicted"/>
<dbReference type="SUPFAM" id="SSF48498">
    <property type="entry name" value="Tetracyclin repressor-like, C-terminal domain"/>
    <property type="match status" value="1"/>
</dbReference>
<dbReference type="AlphaFoldDB" id="A0A4R4VFL8"/>
<dbReference type="EMBL" id="SMKO01000065">
    <property type="protein sequence ID" value="TDD02417.1"/>
    <property type="molecule type" value="Genomic_DNA"/>
</dbReference>
<gene>
    <name evidence="6" type="ORF">E1292_23670</name>
</gene>
<dbReference type="InterPro" id="IPR001647">
    <property type="entry name" value="HTH_TetR"/>
</dbReference>
<feature type="domain" description="HTH tetR-type" evidence="5">
    <location>
        <begin position="10"/>
        <end position="70"/>
    </location>
</feature>
<dbReference type="InterPro" id="IPR036271">
    <property type="entry name" value="Tet_transcr_reg_TetR-rel_C_sf"/>
</dbReference>
<evidence type="ECO:0000313" key="6">
    <source>
        <dbReference type="EMBL" id="TDD02417.1"/>
    </source>
</evidence>
<organism evidence="6 7">
    <name type="scientific">Nonomuraea deserti</name>
    <dbReference type="NCBI Taxonomy" id="1848322"/>
    <lineage>
        <taxon>Bacteria</taxon>
        <taxon>Bacillati</taxon>
        <taxon>Actinomycetota</taxon>
        <taxon>Actinomycetes</taxon>
        <taxon>Streptosporangiales</taxon>
        <taxon>Streptosporangiaceae</taxon>
        <taxon>Nonomuraea</taxon>
    </lineage>
</organism>
<dbReference type="GO" id="GO:0003700">
    <property type="term" value="F:DNA-binding transcription factor activity"/>
    <property type="evidence" value="ECO:0007669"/>
    <property type="project" value="TreeGrafter"/>
</dbReference>
<keyword evidence="2 4" id="KW-0238">DNA-binding</keyword>
<dbReference type="Proteomes" id="UP000295258">
    <property type="component" value="Unassembled WGS sequence"/>
</dbReference>
<dbReference type="PROSITE" id="PS50977">
    <property type="entry name" value="HTH_TETR_2"/>
    <property type="match status" value="1"/>
</dbReference>
<dbReference type="SUPFAM" id="SSF46689">
    <property type="entry name" value="Homeodomain-like"/>
    <property type="match status" value="1"/>
</dbReference>
<name>A0A4R4VFL8_9ACTN</name>
<reference evidence="6 7" key="1">
    <citation type="submission" date="2019-03" db="EMBL/GenBank/DDBJ databases">
        <title>Draft genome sequences of novel Actinobacteria.</title>
        <authorList>
            <person name="Sahin N."/>
            <person name="Ay H."/>
            <person name="Saygin H."/>
        </authorList>
    </citation>
    <scope>NUCLEOTIDE SEQUENCE [LARGE SCALE GENOMIC DNA]</scope>
    <source>
        <strain evidence="6 7">KC310</strain>
    </source>
</reference>
<sequence length="209" mass="22908">MVASMDTPETGEREAILGAAIRLFAALSYDATSMGQVAEAAGVDVATATRYFPTKRGLYLEVMEDAQRALAAAVEPPARDAQTGPPGRSLEALHRFVDAYIDLCAEHPEIPALWTHRWMSDASDIDHLEAHSLQPLTQQFVDGFATLAEPAEADPSMITYTIVWCIHGFTLSGILDGTGHRVGMSDPALLRRFRAHMHQLLDRALRRPD</sequence>
<protein>
    <submittedName>
        <fullName evidence="6">TetR/AcrR family transcriptional regulator</fullName>
    </submittedName>
</protein>
<dbReference type="Gene3D" id="1.10.357.10">
    <property type="entry name" value="Tetracycline Repressor, domain 2"/>
    <property type="match status" value="1"/>
</dbReference>
<dbReference type="Pfam" id="PF00440">
    <property type="entry name" value="TetR_N"/>
    <property type="match status" value="1"/>
</dbReference>
<evidence type="ECO:0000259" key="5">
    <source>
        <dbReference type="PROSITE" id="PS50977"/>
    </source>
</evidence>
<comment type="caution">
    <text evidence="6">The sequence shown here is derived from an EMBL/GenBank/DDBJ whole genome shotgun (WGS) entry which is preliminary data.</text>
</comment>
<dbReference type="InterPro" id="IPR050109">
    <property type="entry name" value="HTH-type_TetR-like_transc_reg"/>
</dbReference>
<dbReference type="PANTHER" id="PTHR30055">
    <property type="entry name" value="HTH-TYPE TRANSCRIPTIONAL REGULATOR RUTR"/>
    <property type="match status" value="1"/>
</dbReference>
<dbReference type="GO" id="GO:0000976">
    <property type="term" value="F:transcription cis-regulatory region binding"/>
    <property type="evidence" value="ECO:0007669"/>
    <property type="project" value="TreeGrafter"/>
</dbReference>
<evidence type="ECO:0000313" key="7">
    <source>
        <dbReference type="Proteomes" id="UP000295258"/>
    </source>
</evidence>
<evidence type="ECO:0000256" key="1">
    <source>
        <dbReference type="ARBA" id="ARBA00023015"/>
    </source>
</evidence>
<keyword evidence="7" id="KW-1185">Reference proteome</keyword>
<evidence type="ECO:0000256" key="4">
    <source>
        <dbReference type="PROSITE-ProRule" id="PRU00335"/>
    </source>
</evidence>